<comment type="caution">
    <text evidence="2">The sequence shown here is derived from an EMBL/GenBank/DDBJ whole genome shotgun (WGS) entry which is preliminary data.</text>
</comment>
<keyword evidence="3" id="KW-1185">Reference proteome</keyword>
<name>A0A4Q2DW55_9AGAR</name>
<evidence type="ECO:0000313" key="3">
    <source>
        <dbReference type="Proteomes" id="UP000290288"/>
    </source>
</evidence>
<evidence type="ECO:0000256" key="1">
    <source>
        <dbReference type="SAM" id="MobiDB-lite"/>
    </source>
</evidence>
<dbReference type="Proteomes" id="UP000290288">
    <property type="component" value="Unassembled WGS sequence"/>
</dbReference>
<evidence type="ECO:0000313" key="2">
    <source>
        <dbReference type="EMBL" id="RXW23175.1"/>
    </source>
</evidence>
<sequence>MRGAVPKVHVKNHIKACQHLWAFNFLRYSGETYGEMIETAWAENNQATSSTKEMNDGHRHDTLDNLTNYWNWCKLLRITEQLKAQYSQNLKHLKAQESQFVEQSARYPEELLAKWKKMSDVVYEEKGKVISPFEAKLKDAPPTQRKAYEKLLDDEKINWLSGKDLTGNAQFLNQGLELEERQVRVCMILSEKKKVSAADQRKLYTDLVEWQATHLRLCLSLHGENTQLIDPALPESAPLNLPSLFPQHTRAWLNLGTMAAEEYSLRKGQAHDTLESLQLAIQTYNFNVDFKKSNIRGQGANTQAQDYLKMLEADKKNAAVEYTCAREALLNLGLPANDKILRELNHTKLHGKNMAKPPKLSDSKKEDPWFWNVGHPKAMSEKEEREWQTELNRAKWFRD</sequence>
<dbReference type="STRING" id="2316362.A0A4Q2DW55"/>
<feature type="region of interest" description="Disordered" evidence="1">
    <location>
        <begin position="349"/>
        <end position="368"/>
    </location>
</feature>
<proteinExistence type="predicted"/>
<accession>A0A4Q2DW55</accession>
<protein>
    <submittedName>
        <fullName evidence="2">Uncharacterized protein</fullName>
    </submittedName>
</protein>
<dbReference type="EMBL" id="SDEE01000049">
    <property type="protein sequence ID" value="RXW23175.1"/>
    <property type="molecule type" value="Genomic_DNA"/>
</dbReference>
<gene>
    <name evidence="2" type="ORF">EST38_g2660</name>
</gene>
<dbReference type="InterPro" id="IPR040521">
    <property type="entry name" value="KDZ"/>
</dbReference>
<dbReference type="AlphaFoldDB" id="A0A4Q2DW55"/>
<dbReference type="OrthoDB" id="3257768at2759"/>
<feature type="compositionally biased region" description="Basic and acidic residues" evidence="1">
    <location>
        <begin position="359"/>
        <end position="368"/>
    </location>
</feature>
<dbReference type="Pfam" id="PF18758">
    <property type="entry name" value="KDZ"/>
    <property type="match status" value="1"/>
</dbReference>
<organism evidence="2 3">
    <name type="scientific">Candolleomyces aberdarensis</name>
    <dbReference type="NCBI Taxonomy" id="2316362"/>
    <lineage>
        <taxon>Eukaryota</taxon>
        <taxon>Fungi</taxon>
        <taxon>Dikarya</taxon>
        <taxon>Basidiomycota</taxon>
        <taxon>Agaricomycotina</taxon>
        <taxon>Agaricomycetes</taxon>
        <taxon>Agaricomycetidae</taxon>
        <taxon>Agaricales</taxon>
        <taxon>Agaricineae</taxon>
        <taxon>Psathyrellaceae</taxon>
        <taxon>Candolleomyces</taxon>
    </lineage>
</organism>
<reference evidence="2 3" key="1">
    <citation type="submission" date="2019-01" db="EMBL/GenBank/DDBJ databases">
        <title>Draft genome sequence of Psathyrella aberdarensis IHI B618.</title>
        <authorList>
            <person name="Buettner E."/>
            <person name="Kellner H."/>
        </authorList>
    </citation>
    <scope>NUCLEOTIDE SEQUENCE [LARGE SCALE GENOMIC DNA]</scope>
    <source>
        <strain evidence="2 3">IHI B618</strain>
    </source>
</reference>